<dbReference type="AlphaFoldDB" id="A0A4R1G8G4"/>
<organism evidence="4 5">
    <name type="scientific">Phorcysia thermohydrogeniphila</name>
    <dbReference type="NCBI Taxonomy" id="936138"/>
    <lineage>
        <taxon>Bacteria</taxon>
        <taxon>Pseudomonadati</taxon>
        <taxon>Aquificota</taxon>
        <taxon>Aquificia</taxon>
        <taxon>Desulfurobacteriales</taxon>
        <taxon>Desulfurobacteriaceae</taxon>
        <taxon>Phorcysia</taxon>
    </lineage>
</organism>
<reference evidence="4 5" key="1">
    <citation type="submission" date="2019-03" db="EMBL/GenBank/DDBJ databases">
        <title>Genomic Encyclopedia of Archaeal and Bacterial Type Strains, Phase II (KMG-II): from individual species to whole genera.</title>
        <authorList>
            <person name="Goeker M."/>
        </authorList>
    </citation>
    <scope>NUCLEOTIDE SEQUENCE [LARGE SCALE GENOMIC DNA]</scope>
    <source>
        <strain evidence="4 5">DSM 24425</strain>
    </source>
</reference>
<dbReference type="InterPro" id="IPR008040">
    <property type="entry name" value="Hydant_A_N"/>
</dbReference>
<evidence type="ECO:0000313" key="5">
    <source>
        <dbReference type="Proteomes" id="UP000295777"/>
    </source>
</evidence>
<protein>
    <submittedName>
        <fullName evidence="4">N-methylhydantoinase A</fullName>
    </submittedName>
</protein>
<evidence type="ECO:0000313" key="4">
    <source>
        <dbReference type="EMBL" id="TCK02863.1"/>
    </source>
</evidence>
<feature type="domain" description="Acetophenone carboxylase-like C-terminal" evidence="3">
    <location>
        <begin position="487"/>
        <end position="652"/>
    </location>
</feature>
<dbReference type="EMBL" id="SMFV01000006">
    <property type="protein sequence ID" value="TCK02863.1"/>
    <property type="molecule type" value="Genomic_DNA"/>
</dbReference>
<dbReference type="GO" id="GO:0006749">
    <property type="term" value="P:glutathione metabolic process"/>
    <property type="evidence" value="ECO:0007669"/>
    <property type="project" value="TreeGrafter"/>
</dbReference>
<dbReference type="RefSeq" id="WP_132527519.1">
    <property type="nucleotide sequence ID" value="NZ_SMFV01000006.1"/>
</dbReference>
<keyword evidence="5" id="KW-1185">Reference proteome</keyword>
<dbReference type="GO" id="GO:0017168">
    <property type="term" value="F:5-oxoprolinase (ATP-hydrolyzing) activity"/>
    <property type="evidence" value="ECO:0007669"/>
    <property type="project" value="TreeGrafter"/>
</dbReference>
<evidence type="ECO:0000259" key="1">
    <source>
        <dbReference type="Pfam" id="PF01968"/>
    </source>
</evidence>
<dbReference type="Proteomes" id="UP000295777">
    <property type="component" value="Unassembled WGS sequence"/>
</dbReference>
<proteinExistence type="predicted"/>
<feature type="domain" description="Hydantoinase A/oxoprolinase" evidence="1">
    <location>
        <begin position="192"/>
        <end position="474"/>
    </location>
</feature>
<dbReference type="GO" id="GO:0005829">
    <property type="term" value="C:cytosol"/>
    <property type="evidence" value="ECO:0007669"/>
    <property type="project" value="TreeGrafter"/>
</dbReference>
<dbReference type="Pfam" id="PF01968">
    <property type="entry name" value="Hydantoinase_A"/>
    <property type="match status" value="1"/>
</dbReference>
<dbReference type="Pfam" id="PF05378">
    <property type="entry name" value="Hydant_A_N"/>
    <property type="match status" value="1"/>
</dbReference>
<accession>A0A4R1G8G4</accession>
<evidence type="ECO:0000259" key="2">
    <source>
        <dbReference type="Pfam" id="PF05378"/>
    </source>
</evidence>
<dbReference type="PANTHER" id="PTHR11365">
    <property type="entry name" value="5-OXOPROLINASE RELATED"/>
    <property type="match status" value="1"/>
</dbReference>
<dbReference type="InterPro" id="IPR049517">
    <property type="entry name" value="ACX-like_C"/>
</dbReference>
<comment type="caution">
    <text evidence="4">The sequence shown here is derived from an EMBL/GenBank/DDBJ whole genome shotgun (WGS) entry which is preliminary data.</text>
</comment>
<dbReference type="OrthoDB" id="9768323at2"/>
<evidence type="ECO:0000259" key="3">
    <source>
        <dbReference type="Pfam" id="PF19278"/>
    </source>
</evidence>
<dbReference type="PANTHER" id="PTHR11365:SF23">
    <property type="entry name" value="HYPOTHETICAL 5-OXOPROLINASE (EUROFUNG)-RELATED"/>
    <property type="match status" value="1"/>
</dbReference>
<gene>
    <name evidence="4" type="ORF">CLV27_1575</name>
</gene>
<dbReference type="InterPro" id="IPR045079">
    <property type="entry name" value="Oxoprolinase-like"/>
</dbReference>
<sequence>MVIIGVDTGGTFTDFVYKKGKEWGVLKVLSTPDNPARAVLKGLKIIAGEEEKNIVHGTTVATNAVLEKKGAKTAFVTNKGFEDILIIGRQNREELYNLHYRKRPPLVPSELSFGLNCRVSAKGEIVQELELEEVEKLSEELKEKGVESVAVSFLFSFLNPEHEELVEKVLKEKGFFVSISSRIVPEFREYERASTTVINAFVMPKMKSYVSFLKENLGKKDKFRIMQSNGGVISAETVMEQPVRTILSGPAGGVAGAWKIGKLAGYEKLITFDMGGTSTDVSLIDGRPIVTTEAKIEGYPIKVPVIDIHTVGAGGGSIARVDAGGALTVGPESAGADPGPICYDRGGDRITITDANLFLGRLIPHRFLGGKMKLNDKKLLPFFEEMARKLKLTPLELAEGILEVANTKMEKAIRAISIERGYDPKDFSLFSFGGAGGLHAAYLAALLGIPRVIVPSNPGTLSALGMVLSDIVRDYSLTVMLSGKAFKKENLEKFFKVLEEKAREELNVEGIPEEKQKLERYVDLRYKGQSFEITVPFSDNFVETFHREHERLYGYAHRGRPIELVNVRVRAIGETEKPEIKRAETFSERIPEGALLEVKKVHFEGRWLDTPVYDREKLLPGNRIDGAAIIVEYSSTVVIPPFAKAFVDEFRNLVIEV</sequence>
<feature type="domain" description="Hydantoinase/oxoprolinase N-terminal" evidence="2">
    <location>
        <begin position="4"/>
        <end position="173"/>
    </location>
</feature>
<dbReference type="InterPro" id="IPR002821">
    <property type="entry name" value="Hydantoinase_A"/>
</dbReference>
<dbReference type="Pfam" id="PF19278">
    <property type="entry name" value="Hydant_A_C"/>
    <property type="match status" value="1"/>
</dbReference>
<name>A0A4R1G8G4_9BACT</name>